<feature type="transmembrane region" description="Helical" evidence="7">
    <location>
        <begin position="283"/>
        <end position="304"/>
    </location>
</feature>
<feature type="domain" description="Amino acid transporter transmembrane" evidence="8">
    <location>
        <begin position="131"/>
        <end position="552"/>
    </location>
</feature>
<keyword evidence="5 7" id="KW-0472">Membrane</keyword>
<feature type="transmembrane region" description="Helical" evidence="7">
    <location>
        <begin position="161"/>
        <end position="185"/>
    </location>
</feature>
<feature type="transmembrane region" description="Helical" evidence="7">
    <location>
        <begin position="206"/>
        <end position="234"/>
    </location>
</feature>
<dbReference type="GO" id="GO:0015179">
    <property type="term" value="F:L-amino acid transmembrane transporter activity"/>
    <property type="evidence" value="ECO:0007669"/>
    <property type="project" value="TreeGrafter"/>
</dbReference>
<feature type="transmembrane region" description="Helical" evidence="7">
    <location>
        <begin position="535"/>
        <end position="556"/>
    </location>
</feature>
<keyword evidence="3" id="KW-0029">Amino-acid transport</keyword>
<evidence type="ECO:0000256" key="6">
    <source>
        <dbReference type="SAM" id="MobiDB-lite"/>
    </source>
</evidence>
<evidence type="ECO:0000259" key="8">
    <source>
        <dbReference type="Pfam" id="PF01490"/>
    </source>
</evidence>
<dbReference type="PANTHER" id="PTHR22950">
    <property type="entry name" value="AMINO ACID TRANSPORTER"/>
    <property type="match status" value="1"/>
</dbReference>
<proteinExistence type="predicted"/>
<protein>
    <recommendedName>
        <fullName evidence="8">Amino acid transporter transmembrane domain-containing protein</fullName>
    </recommendedName>
</protein>
<comment type="subcellular location">
    <subcellularLocation>
        <location evidence="1">Membrane</location>
        <topology evidence="1">Multi-pass membrane protein</topology>
    </subcellularLocation>
</comment>
<feature type="transmembrane region" description="Helical" evidence="7">
    <location>
        <begin position="363"/>
        <end position="386"/>
    </location>
</feature>
<evidence type="ECO:0000313" key="10">
    <source>
        <dbReference type="Proteomes" id="UP001190700"/>
    </source>
</evidence>
<keyword evidence="2 7" id="KW-0812">Transmembrane</keyword>
<evidence type="ECO:0000256" key="2">
    <source>
        <dbReference type="ARBA" id="ARBA00022692"/>
    </source>
</evidence>
<feature type="transmembrane region" description="Helical" evidence="7">
    <location>
        <begin position="254"/>
        <end position="271"/>
    </location>
</feature>
<evidence type="ECO:0000256" key="4">
    <source>
        <dbReference type="ARBA" id="ARBA00022989"/>
    </source>
</evidence>
<gene>
    <name evidence="9" type="ORF">CYMTET_8632</name>
</gene>
<name>A0AAE0GT20_9CHLO</name>
<accession>A0AAE0GT20</accession>
<evidence type="ECO:0000256" key="7">
    <source>
        <dbReference type="SAM" id="Phobius"/>
    </source>
</evidence>
<comment type="caution">
    <text evidence="9">The sequence shown here is derived from an EMBL/GenBank/DDBJ whole genome shotgun (WGS) entry which is preliminary data.</text>
</comment>
<feature type="transmembrane region" description="Helical" evidence="7">
    <location>
        <begin position="324"/>
        <end position="343"/>
    </location>
</feature>
<dbReference type="Pfam" id="PF01490">
    <property type="entry name" value="Aa_trans"/>
    <property type="match status" value="1"/>
</dbReference>
<feature type="compositionally biased region" description="Basic and acidic residues" evidence="6">
    <location>
        <begin position="110"/>
        <end position="122"/>
    </location>
</feature>
<evidence type="ECO:0000313" key="9">
    <source>
        <dbReference type="EMBL" id="KAK3283680.1"/>
    </source>
</evidence>
<dbReference type="GO" id="GO:0016020">
    <property type="term" value="C:membrane"/>
    <property type="evidence" value="ECO:0007669"/>
    <property type="project" value="UniProtKB-SubCell"/>
</dbReference>
<feature type="region of interest" description="Disordered" evidence="6">
    <location>
        <begin position="99"/>
        <end position="123"/>
    </location>
</feature>
<reference evidence="9 10" key="1">
    <citation type="journal article" date="2015" name="Genome Biol. Evol.">
        <title>Comparative Genomics of a Bacterivorous Green Alga Reveals Evolutionary Causalities and Consequences of Phago-Mixotrophic Mode of Nutrition.</title>
        <authorList>
            <person name="Burns J.A."/>
            <person name="Paasch A."/>
            <person name="Narechania A."/>
            <person name="Kim E."/>
        </authorList>
    </citation>
    <scope>NUCLEOTIDE SEQUENCE [LARGE SCALE GENOMIC DNA]</scope>
    <source>
        <strain evidence="9 10">PLY_AMNH</strain>
    </source>
</reference>
<keyword evidence="3" id="KW-0813">Transport</keyword>
<evidence type="ECO:0000256" key="1">
    <source>
        <dbReference type="ARBA" id="ARBA00004141"/>
    </source>
</evidence>
<dbReference type="Proteomes" id="UP001190700">
    <property type="component" value="Unassembled WGS sequence"/>
</dbReference>
<dbReference type="InterPro" id="IPR013057">
    <property type="entry name" value="AA_transpt_TM"/>
</dbReference>
<keyword evidence="4 7" id="KW-1133">Transmembrane helix</keyword>
<keyword evidence="10" id="KW-1185">Reference proteome</keyword>
<feature type="transmembrane region" description="Helical" evidence="7">
    <location>
        <begin position="499"/>
        <end position="523"/>
    </location>
</feature>
<evidence type="ECO:0000256" key="3">
    <source>
        <dbReference type="ARBA" id="ARBA00022970"/>
    </source>
</evidence>
<dbReference type="EMBL" id="LGRX02002683">
    <property type="protein sequence ID" value="KAK3283680.1"/>
    <property type="molecule type" value="Genomic_DNA"/>
</dbReference>
<dbReference type="AlphaFoldDB" id="A0AAE0GT20"/>
<evidence type="ECO:0000256" key="5">
    <source>
        <dbReference type="ARBA" id="ARBA00023136"/>
    </source>
</evidence>
<feature type="transmembrane region" description="Helical" evidence="7">
    <location>
        <begin position="406"/>
        <end position="430"/>
    </location>
</feature>
<organism evidence="9 10">
    <name type="scientific">Cymbomonas tetramitiformis</name>
    <dbReference type="NCBI Taxonomy" id="36881"/>
    <lineage>
        <taxon>Eukaryota</taxon>
        <taxon>Viridiplantae</taxon>
        <taxon>Chlorophyta</taxon>
        <taxon>Pyramimonadophyceae</taxon>
        <taxon>Pyramimonadales</taxon>
        <taxon>Pyramimonadaceae</taxon>
        <taxon>Cymbomonas</taxon>
    </lineage>
</organism>
<feature type="transmembrane region" description="Helical" evidence="7">
    <location>
        <begin position="477"/>
        <end position="493"/>
    </location>
</feature>
<sequence>MEEKTVDLLFCSRARHRILCFVISPGSRHKSSPTLAACLRHGIHQGIGGVVPINPSEGMSTGREALQQPLLADASPPHGACGACGRPFGCWSTMVDEPDAEHGSVNPDAISRDEPESGKSHGEGLPFLRAGSFTNSVWHLAAMSLGVGVFVQPRIMASMGWAVGAALIFLFGIITNYSQWLLLVARGDGRQASCSELSLHVLGRPGLVVAASTMSLNCLTANAAHMSTVVHLLADIAAWYFTGGYDYPFPPARRAVLLTLMLSFMMPFCFVKEQHSLRHIPTASVSTCIILCFSMVVIATERLLHHGPASGDEKVPAAIWDADALLSGGAAICFIYSSVAAVLSMANDLRPTPRNASEALRPVTASTALCCTLYILVPVLCVFAWGKKCMLGEGNVLFMVPASNGWVTFWSFMLVVVITLLYPVINLLVVKEFETVIALLVTSEVPGTPACRAQLNVMKADKNAPLRSWMLCYRHQIITIVAAAVVILLDTLVNDLASLFGLCGSLGMSTVSMILPPLMFLYSPGSQDHASWHKVTAAAVCLLGMAILFGSTGSILKGILT</sequence>